<proteinExistence type="predicted"/>
<keyword evidence="1 5" id="KW-0649">Protein kinase inhibitor</keyword>
<evidence type="ECO:0000256" key="2">
    <source>
        <dbReference type="ARBA" id="ARBA00023306"/>
    </source>
</evidence>
<dbReference type="PANTHER" id="PTHR33142:SF40">
    <property type="entry name" value="CYCLIN-DEPENDENT PROTEIN KINASE INHIBITOR SMR6"/>
    <property type="match status" value="1"/>
</dbReference>
<dbReference type="KEGG" id="dzi:111304930"/>
<dbReference type="Proteomes" id="UP000515121">
    <property type="component" value="Unplaced"/>
</dbReference>
<dbReference type="PANTHER" id="PTHR33142">
    <property type="entry name" value="CYCLIN-DEPENDENT PROTEIN KINASE INHIBITOR SMR13"/>
    <property type="match status" value="1"/>
</dbReference>
<reference evidence="5" key="1">
    <citation type="submission" date="2025-08" db="UniProtKB">
        <authorList>
            <consortium name="RefSeq"/>
        </authorList>
    </citation>
    <scope>IDENTIFICATION</scope>
    <source>
        <tissue evidence="5">Fruit stalk</tissue>
    </source>
</reference>
<dbReference type="AlphaFoldDB" id="A0A6P5ZY84"/>
<accession>A0A6P5ZY84</accession>
<evidence type="ECO:0000313" key="4">
    <source>
        <dbReference type="Proteomes" id="UP000515121"/>
    </source>
</evidence>
<feature type="region of interest" description="Disordered" evidence="3">
    <location>
        <begin position="30"/>
        <end position="105"/>
    </location>
</feature>
<dbReference type="GeneID" id="111304930"/>
<keyword evidence="2" id="KW-0131">Cell cycle</keyword>
<dbReference type="GO" id="GO:0032875">
    <property type="term" value="P:regulation of DNA endoreduplication"/>
    <property type="evidence" value="ECO:0007669"/>
    <property type="project" value="InterPro"/>
</dbReference>
<dbReference type="InterPro" id="IPR040389">
    <property type="entry name" value="SMR"/>
</dbReference>
<dbReference type="GO" id="GO:0004860">
    <property type="term" value="F:protein kinase inhibitor activity"/>
    <property type="evidence" value="ECO:0007669"/>
    <property type="project" value="UniProtKB-KW"/>
</dbReference>
<keyword evidence="4" id="KW-1185">Reference proteome</keyword>
<dbReference type="RefSeq" id="XP_022757713.1">
    <property type="nucleotide sequence ID" value="XM_022901978.1"/>
</dbReference>
<evidence type="ECO:0000256" key="3">
    <source>
        <dbReference type="SAM" id="MobiDB-lite"/>
    </source>
</evidence>
<name>A0A6P5ZY84_DURZI</name>
<dbReference type="OrthoDB" id="662905at2759"/>
<organism evidence="4 5">
    <name type="scientific">Durio zibethinus</name>
    <name type="common">Durian</name>
    <dbReference type="NCBI Taxonomy" id="66656"/>
    <lineage>
        <taxon>Eukaryota</taxon>
        <taxon>Viridiplantae</taxon>
        <taxon>Streptophyta</taxon>
        <taxon>Embryophyta</taxon>
        <taxon>Tracheophyta</taxon>
        <taxon>Spermatophyta</taxon>
        <taxon>Magnoliopsida</taxon>
        <taxon>eudicotyledons</taxon>
        <taxon>Gunneridae</taxon>
        <taxon>Pentapetalae</taxon>
        <taxon>rosids</taxon>
        <taxon>malvids</taxon>
        <taxon>Malvales</taxon>
        <taxon>Malvaceae</taxon>
        <taxon>Helicteroideae</taxon>
        <taxon>Durio</taxon>
    </lineage>
</organism>
<sequence length="105" mass="11607">MVTVCTKEDVQKVLSDKIAKLTVNVEDKECKNETAEAVGDSETCRTPTAKEHRIPEPLSCPPAPRKRKGSFSVDKTEPKKTVDDTEIETIFSVDQDPASKTSSRQ</sequence>
<protein>
    <submittedName>
        <fullName evidence="5">Cyclin-dependent protein kinase inhibitor SMR3-like</fullName>
    </submittedName>
</protein>
<gene>
    <name evidence="5" type="primary">LOC111304930</name>
</gene>
<evidence type="ECO:0000313" key="5">
    <source>
        <dbReference type="RefSeq" id="XP_022757713.1"/>
    </source>
</evidence>
<evidence type="ECO:0000256" key="1">
    <source>
        <dbReference type="ARBA" id="ARBA00023013"/>
    </source>
</evidence>
<feature type="compositionally biased region" description="Basic and acidic residues" evidence="3">
    <location>
        <begin position="74"/>
        <end position="83"/>
    </location>
</feature>